<feature type="compositionally biased region" description="Low complexity" evidence="1">
    <location>
        <begin position="187"/>
        <end position="201"/>
    </location>
</feature>
<dbReference type="SUPFAM" id="SSF53098">
    <property type="entry name" value="Ribonuclease H-like"/>
    <property type="match status" value="1"/>
</dbReference>
<evidence type="ECO:0000313" key="3">
    <source>
        <dbReference type="EMBL" id="GJT41511.1"/>
    </source>
</evidence>
<comment type="caution">
    <text evidence="3">The sequence shown here is derived from an EMBL/GenBank/DDBJ whole genome shotgun (WGS) entry which is preliminary data.</text>
</comment>
<evidence type="ECO:0000313" key="4">
    <source>
        <dbReference type="Proteomes" id="UP001151760"/>
    </source>
</evidence>
<name>A0ABQ5DQQ7_9ASTR</name>
<evidence type="ECO:0000259" key="2">
    <source>
        <dbReference type="PROSITE" id="PS50994"/>
    </source>
</evidence>
<sequence length="294" mass="33381">MANDDSQYPMQGHAISLLTYLKEIRKFTIQSFRTISEIQMSSSNVNVMEIRRDTIIKVSRFQQYELVRTKDQREQEIAIVANLGVRVSGELLETRGERVIEVKKFTLSLVILNIRTDNGTEFVNQTLKTYYEDVGISHQTLVARTLQQNGVVERRYQTLVEPAHTMLIFSKAPLYLWAEAVATTSPIPTDTTGTTSSTSIDQDAPSTKPSSEESSSRDVITANLYPTNPPFKHLSKWIKNHPLDNVIGNPSRPVSTRHQLQTDAMWCYFDAFLTLVEPKNYKEALKESSCIEAM</sequence>
<reference evidence="3" key="1">
    <citation type="journal article" date="2022" name="Int. J. Mol. Sci.">
        <title>Draft Genome of Tanacetum Coccineum: Genomic Comparison of Closely Related Tanacetum-Family Plants.</title>
        <authorList>
            <person name="Yamashiro T."/>
            <person name="Shiraishi A."/>
            <person name="Nakayama K."/>
            <person name="Satake H."/>
        </authorList>
    </citation>
    <scope>NUCLEOTIDE SEQUENCE</scope>
</reference>
<proteinExistence type="predicted"/>
<dbReference type="InterPro" id="IPR012337">
    <property type="entry name" value="RNaseH-like_sf"/>
</dbReference>
<reference evidence="3" key="2">
    <citation type="submission" date="2022-01" db="EMBL/GenBank/DDBJ databases">
        <authorList>
            <person name="Yamashiro T."/>
            <person name="Shiraishi A."/>
            <person name="Satake H."/>
            <person name="Nakayama K."/>
        </authorList>
    </citation>
    <scope>NUCLEOTIDE SEQUENCE</scope>
</reference>
<organism evidence="3 4">
    <name type="scientific">Tanacetum coccineum</name>
    <dbReference type="NCBI Taxonomy" id="301880"/>
    <lineage>
        <taxon>Eukaryota</taxon>
        <taxon>Viridiplantae</taxon>
        <taxon>Streptophyta</taxon>
        <taxon>Embryophyta</taxon>
        <taxon>Tracheophyta</taxon>
        <taxon>Spermatophyta</taxon>
        <taxon>Magnoliopsida</taxon>
        <taxon>eudicotyledons</taxon>
        <taxon>Gunneridae</taxon>
        <taxon>Pentapetalae</taxon>
        <taxon>asterids</taxon>
        <taxon>campanulids</taxon>
        <taxon>Asterales</taxon>
        <taxon>Asteraceae</taxon>
        <taxon>Asteroideae</taxon>
        <taxon>Anthemideae</taxon>
        <taxon>Anthemidinae</taxon>
        <taxon>Tanacetum</taxon>
    </lineage>
</organism>
<dbReference type="InterPro" id="IPR036397">
    <property type="entry name" value="RNaseH_sf"/>
</dbReference>
<dbReference type="InterPro" id="IPR001584">
    <property type="entry name" value="Integrase_cat-core"/>
</dbReference>
<accession>A0ABQ5DQQ7</accession>
<feature type="region of interest" description="Disordered" evidence="1">
    <location>
        <begin position="187"/>
        <end position="217"/>
    </location>
</feature>
<evidence type="ECO:0000256" key="1">
    <source>
        <dbReference type="SAM" id="MobiDB-lite"/>
    </source>
</evidence>
<dbReference type="Gene3D" id="3.30.420.10">
    <property type="entry name" value="Ribonuclease H-like superfamily/Ribonuclease H"/>
    <property type="match status" value="1"/>
</dbReference>
<dbReference type="InterPro" id="IPR039537">
    <property type="entry name" value="Retrotran_Ty1/copia-like"/>
</dbReference>
<dbReference type="PANTHER" id="PTHR42648:SF18">
    <property type="entry name" value="RETROTRANSPOSON, UNCLASSIFIED-LIKE PROTEIN"/>
    <property type="match status" value="1"/>
</dbReference>
<dbReference type="Proteomes" id="UP001151760">
    <property type="component" value="Unassembled WGS sequence"/>
</dbReference>
<dbReference type="PROSITE" id="PS50994">
    <property type="entry name" value="INTEGRASE"/>
    <property type="match status" value="1"/>
</dbReference>
<dbReference type="EMBL" id="BQNB010015568">
    <property type="protein sequence ID" value="GJT41511.1"/>
    <property type="molecule type" value="Genomic_DNA"/>
</dbReference>
<keyword evidence="4" id="KW-1185">Reference proteome</keyword>
<dbReference type="PANTHER" id="PTHR42648">
    <property type="entry name" value="TRANSPOSASE, PUTATIVE-RELATED"/>
    <property type="match status" value="1"/>
</dbReference>
<protein>
    <submittedName>
        <fullName evidence="3">Retrovirus-related pol polyprotein from transposon TNT 1-94</fullName>
    </submittedName>
</protein>
<feature type="domain" description="Integrase catalytic" evidence="2">
    <location>
        <begin position="114"/>
        <end position="213"/>
    </location>
</feature>
<gene>
    <name evidence="3" type="ORF">Tco_0941376</name>
</gene>